<accession>A0A9P1GTN4</accession>
<feature type="region of interest" description="Disordered" evidence="1">
    <location>
        <begin position="1"/>
        <end position="280"/>
    </location>
</feature>
<feature type="region of interest" description="Disordered" evidence="1">
    <location>
        <begin position="433"/>
        <end position="460"/>
    </location>
</feature>
<evidence type="ECO:0000313" key="4">
    <source>
        <dbReference type="Proteomes" id="UP001152797"/>
    </source>
</evidence>
<dbReference type="EMBL" id="CAMXCT010006838">
    <property type="protein sequence ID" value="CAI4020879.1"/>
    <property type="molecule type" value="Genomic_DNA"/>
</dbReference>
<protein>
    <submittedName>
        <fullName evidence="2">Uncharacterized protein</fullName>
    </submittedName>
</protein>
<sequence length="1410" mass="155546">MSEPLSSTEGSAAPASEGKSCSSKGASKGKGKFPMVKGDLPQKGMGKGVYKGKGSHGDANGSSPGSKGVGNGDAKGSKGPVSPAEPKGSKGVGKEDVKGPMGPKGKGVGKGDGKGSKGTVSPAELEVGKGYAKGLKGPGRPGVGKGDAKGSKGPASPEEGKGKGDVKGSKGPAKGDAKGCKGPVGPLDPKGVGKGAGMNAKGKKGGVGETKGKGKSGNGLPPGKPAEPLNDGESYLHFPHENKDDHTNVTSQPEKVTPEPKPSEEPPAPAKDSQPMIMEPPPAMFSGYGSMTPEDMEKHPAVVMQEHESKLRTWCKGQTQRDLMGHMKKIAGHAYYDKFMSQFNNRMFGENGWTDLVEFDLWLKKCEISEKLGRARPVLPSPPSKVTAESAEPAKPTKPPKSTSVETSDSLPSLTPEEKEKYDDYWKQFKPSCESPAASPSGSVPSATTKTPDCKRRLDLGEGLRGPGILRRSTSVCSDGTGDVPMDKLAVKLLTPEDANRIKAMTSIEDLDPAERKRQREALRRRMQQPGLRPGLLQKYQNASTSDEKFQLLKAFLLDPVSLSSVTIETCYEEMAEHADRSQWIEVPLSVLRRQYTTDAEKRFLEEKIVKVQSGRNHPQDPLGEDPEMKLYWVFQQNTDEKNNKTAVGHRMVASARVPVENKAARTAMADHVVAKGASFGGKGASAVTDVGKGKSKGKAAKVKAAPKKSPKVKTAEEIEKATFKSKLDQCSKLAGKARTTASALREAGIPHQEAIVKSLGTAYSTLTSLVQKISDDIFKSVPFETYKQRYDDNEKYIEDAVQEVQAANSIIESHERRKAAEKRKLEKASAKAKPAAAKKQKQALQAQPAKEETEPVPEEWPEDDDDVEGTAVRTSADVVKTLVHDFLEMLGDGEADRLIDVPVYYEDAMGEQEKTGWHAILLPHEIVGSMHSFPHMDLMSRLIGDLEEFWSHEVTTEWFKTHPILQVTDPGWVIPLRLFGDGAESYRKHKFEILTLVLPLAKSSSTMDNRILLSCMSGSYCNDDSRKLILQTLAWSFNCLSSGLYPYDDPWGRSFTKDYCKSRWALRGQPIAAGYRAILEGLQGDQDFIRILFSPSRFFSRQFCCYYCRAVQWVYEDENQELAEYLYTNFGRQAPHRNTLVTLEEWLDVNGHTPLTTIDGWSPWRIFPDVMHITHLALATDVITSCLLDWTDDGLYYPGTSRGRRLSELWNSYRGWCETQDFALGDRAQRKLFTSNVLRPESGKYVEISEKTLNATGARYMLFWLSSIAKQIAEWSHTDQDMYRAGAAAGLAEMERVMLQSDRFHTPSEWRQFEEAYLVYRSANMKLGALALEKCQLRWRQRPKSHALEHGVYDFSMRNLRYTSNYLDEDFVRRSKQLAVKSSPKFVSRHVLFRYSIAVTLRWTGMGPQ</sequence>
<feature type="compositionally biased region" description="Low complexity" evidence="1">
    <location>
        <begin position="388"/>
        <end position="408"/>
    </location>
</feature>
<evidence type="ECO:0000313" key="2">
    <source>
        <dbReference type="EMBL" id="CAI4020879.1"/>
    </source>
</evidence>
<feature type="compositionally biased region" description="Gly residues" evidence="1">
    <location>
        <begin position="136"/>
        <end position="145"/>
    </location>
</feature>
<feature type="compositionally biased region" description="Acidic residues" evidence="1">
    <location>
        <begin position="855"/>
        <end position="869"/>
    </location>
</feature>
<feature type="compositionally biased region" description="Basic and acidic residues" evidence="1">
    <location>
        <begin position="158"/>
        <end position="179"/>
    </location>
</feature>
<evidence type="ECO:0000256" key="1">
    <source>
        <dbReference type="SAM" id="MobiDB-lite"/>
    </source>
</evidence>
<dbReference type="OrthoDB" id="443123at2759"/>
<dbReference type="EMBL" id="CAMXCT030006838">
    <property type="protein sequence ID" value="CAL4808191.1"/>
    <property type="molecule type" value="Genomic_DNA"/>
</dbReference>
<feature type="region of interest" description="Disordered" evidence="1">
    <location>
        <begin position="813"/>
        <end position="870"/>
    </location>
</feature>
<dbReference type="EMBL" id="CAMXCT020006838">
    <property type="protein sequence ID" value="CAL1174254.1"/>
    <property type="molecule type" value="Genomic_DNA"/>
</dbReference>
<reference evidence="2" key="1">
    <citation type="submission" date="2022-10" db="EMBL/GenBank/DDBJ databases">
        <authorList>
            <person name="Chen Y."/>
            <person name="Dougan E. K."/>
            <person name="Chan C."/>
            <person name="Rhodes N."/>
            <person name="Thang M."/>
        </authorList>
    </citation>
    <scope>NUCLEOTIDE SEQUENCE</scope>
</reference>
<organism evidence="2">
    <name type="scientific">Cladocopium goreaui</name>
    <dbReference type="NCBI Taxonomy" id="2562237"/>
    <lineage>
        <taxon>Eukaryota</taxon>
        <taxon>Sar</taxon>
        <taxon>Alveolata</taxon>
        <taxon>Dinophyceae</taxon>
        <taxon>Suessiales</taxon>
        <taxon>Symbiodiniaceae</taxon>
        <taxon>Cladocopium</taxon>
    </lineage>
</organism>
<feature type="compositionally biased region" description="Low complexity" evidence="1">
    <location>
        <begin position="16"/>
        <end position="26"/>
    </location>
</feature>
<keyword evidence="4" id="KW-1185">Reference proteome</keyword>
<feature type="compositionally biased region" description="Polar residues" evidence="1">
    <location>
        <begin position="1"/>
        <end position="10"/>
    </location>
</feature>
<gene>
    <name evidence="2" type="ORF">C1SCF055_LOCUS45259</name>
</gene>
<feature type="compositionally biased region" description="Basic and acidic residues" evidence="1">
    <location>
        <begin position="238"/>
        <end position="247"/>
    </location>
</feature>
<proteinExistence type="predicted"/>
<reference evidence="3" key="2">
    <citation type="submission" date="2024-04" db="EMBL/GenBank/DDBJ databases">
        <authorList>
            <person name="Chen Y."/>
            <person name="Shah S."/>
            <person name="Dougan E. K."/>
            <person name="Thang M."/>
            <person name="Chan C."/>
        </authorList>
    </citation>
    <scope>NUCLEOTIDE SEQUENCE [LARGE SCALE GENOMIC DNA]</scope>
</reference>
<evidence type="ECO:0000313" key="3">
    <source>
        <dbReference type="EMBL" id="CAL1174254.1"/>
    </source>
</evidence>
<dbReference type="Proteomes" id="UP001152797">
    <property type="component" value="Unassembled WGS sequence"/>
</dbReference>
<name>A0A9P1GTN4_9DINO</name>
<feature type="region of interest" description="Disordered" evidence="1">
    <location>
        <begin position="375"/>
        <end position="419"/>
    </location>
</feature>
<comment type="caution">
    <text evidence="2">The sequence shown here is derived from an EMBL/GenBank/DDBJ whole genome shotgun (WGS) entry which is preliminary data.</text>
</comment>
<feature type="compositionally biased region" description="Low complexity" evidence="1">
    <location>
        <begin position="435"/>
        <end position="447"/>
    </location>
</feature>